<evidence type="ECO:0000313" key="2">
    <source>
        <dbReference type="Proteomes" id="UP000653305"/>
    </source>
</evidence>
<gene>
    <name evidence="1" type="ORF">PHJA_000562100</name>
</gene>
<reference evidence="1" key="1">
    <citation type="submission" date="2020-07" db="EMBL/GenBank/DDBJ databases">
        <title>Ethylene signaling mediates host invasion by parasitic plants.</title>
        <authorList>
            <person name="Yoshida S."/>
        </authorList>
    </citation>
    <scope>NUCLEOTIDE SEQUENCE</scope>
    <source>
        <strain evidence="1">Okayama</strain>
    </source>
</reference>
<proteinExistence type="predicted"/>
<comment type="caution">
    <text evidence="1">The sequence shown here is derived from an EMBL/GenBank/DDBJ whole genome shotgun (WGS) entry which is preliminary data.</text>
</comment>
<dbReference type="EMBL" id="BMAC01000079">
    <property type="protein sequence ID" value="GFP84184.1"/>
    <property type="molecule type" value="Genomic_DNA"/>
</dbReference>
<organism evidence="1 2">
    <name type="scientific">Phtheirospermum japonicum</name>
    <dbReference type="NCBI Taxonomy" id="374723"/>
    <lineage>
        <taxon>Eukaryota</taxon>
        <taxon>Viridiplantae</taxon>
        <taxon>Streptophyta</taxon>
        <taxon>Embryophyta</taxon>
        <taxon>Tracheophyta</taxon>
        <taxon>Spermatophyta</taxon>
        <taxon>Magnoliopsida</taxon>
        <taxon>eudicotyledons</taxon>
        <taxon>Gunneridae</taxon>
        <taxon>Pentapetalae</taxon>
        <taxon>asterids</taxon>
        <taxon>lamiids</taxon>
        <taxon>Lamiales</taxon>
        <taxon>Orobanchaceae</taxon>
        <taxon>Orobanchaceae incertae sedis</taxon>
        <taxon>Phtheirospermum</taxon>
    </lineage>
</organism>
<evidence type="ECO:0000313" key="1">
    <source>
        <dbReference type="EMBL" id="GFP84184.1"/>
    </source>
</evidence>
<accession>A0A830BHF3</accession>
<keyword evidence="2" id="KW-1185">Reference proteome</keyword>
<protein>
    <submittedName>
        <fullName evidence="1">14 kDa zinc-binding protein</fullName>
    </submittedName>
</protein>
<name>A0A830BHF3_9LAMI</name>
<dbReference type="Proteomes" id="UP000653305">
    <property type="component" value="Unassembled WGS sequence"/>
</dbReference>
<sequence>MKRLLLKLLPSMPVVGARQYLTRLSQRRSLQPLYTRMSRFLLFGILIRRLQFIFSLFQSYEMV</sequence>
<dbReference type="AlphaFoldDB" id="A0A830BHF3"/>